<evidence type="ECO:0000313" key="3">
    <source>
        <dbReference type="Proteomes" id="UP001286313"/>
    </source>
</evidence>
<comment type="caution">
    <text evidence="2">The sequence shown here is derived from an EMBL/GenBank/DDBJ whole genome shotgun (WGS) entry which is preliminary data.</text>
</comment>
<evidence type="ECO:0000259" key="1">
    <source>
        <dbReference type="Pfam" id="PF14529"/>
    </source>
</evidence>
<dbReference type="Pfam" id="PF14529">
    <property type="entry name" value="Exo_endo_phos_2"/>
    <property type="match status" value="1"/>
</dbReference>
<dbReference type="InterPro" id="IPR036691">
    <property type="entry name" value="Endo/exonu/phosph_ase_sf"/>
</dbReference>
<organism evidence="2 3">
    <name type="scientific">Petrolisthes cinctipes</name>
    <name type="common">Flat porcelain crab</name>
    <dbReference type="NCBI Taxonomy" id="88211"/>
    <lineage>
        <taxon>Eukaryota</taxon>
        <taxon>Metazoa</taxon>
        <taxon>Ecdysozoa</taxon>
        <taxon>Arthropoda</taxon>
        <taxon>Crustacea</taxon>
        <taxon>Multicrustacea</taxon>
        <taxon>Malacostraca</taxon>
        <taxon>Eumalacostraca</taxon>
        <taxon>Eucarida</taxon>
        <taxon>Decapoda</taxon>
        <taxon>Pleocyemata</taxon>
        <taxon>Anomura</taxon>
        <taxon>Galatheoidea</taxon>
        <taxon>Porcellanidae</taxon>
        <taxon>Petrolisthes</taxon>
    </lineage>
</organism>
<protein>
    <recommendedName>
        <fullName evidence="1">Endonuclease/exonuclease/phosphatase domain-containing protein</fullName>
    </recommendedName>
</protein>
<dbReference type="Proteomes" id="UP001286313">
    <property type="component" value="Unassembled WGS sequence"/>
</dbReference>
<name>A0AAE1GG15_PETCI</name>
<dbReference type="SUPFAM" id="SSF56219">
    <property type="entry name" value="DNase I-like"/>
    <property type="match status" value="1"/>
</dbReference>
<reference evidence="2" key="1">
    <citation type="submission" date="2023-10" db="EMBL/GenBank/DDBJ databases">
        <title>Genome assemblies of two species of porcelain crab, Petrolisthes cinctipes and Petrolisthes manimaculis (Anomura: Porcellanidae).</title>
        <authorList>
            <person name="Angst P."/>
        </authorList>
    </citation>
    <scope>NUCLEOTIDE SEQUENCE</scope>
    <source>
        <strain evidence="2">PB745_01</strain>
        <tissue evidence="2">Gill</tissue>
    </source>
</reference>
<accession>A0AAE1GG15</accession>
<dbReference type="AlphaFoldDB" id="A0AAE1GG15"/>
<dbReference type="PANTHER" id="PTHR33273:SF4">
    <property type="entry name" value="ENDONUCLEASE_EXONUCLEASE_PHOSPHATASE DOMAIN-CONTAINING PROTEIN"/>
    <property type="match status" value="1"/>
</dbReference>
<dbReference type="Gene3D" id="3.60.10.10">
    <property type="entry name" value="Endonuclease/exonuclease/phosphatase"/>
    <property type="match status" value="1"/>
</dbReference>
<feature type="domain" description="Endonuclease/exonuclease/phosphatase" evidence="1">
    <location>
        <begin position="63"/>
        <end position="175"/>
    </location>
</feature>
<dbReference type="GO" id="GO:0003824">
    <property type="term" value="F:catalytic activity"/>
    <property type="evidence" value="ECO:0007669"/>
    <property type="project" value="InterPro"/>
</dbReference>
<sequence length="358" mass="40298">MLGDYIPVSPPSYSAFYSNSFEGQGHHGGSAILVHRDIPCTRLELDTSLQAAAIKVFIYRPYTMCSLYLPPSVTVERGDLNHLVRDLPSPFILLGDFNGRHPLWGDSSVNPMGVLLAFFIEDEGLGVLNTGDVTHFNSPTGTFTAIDISLCSPTALLDFTWRVLPDLYGSDHFPILLENNRYEPQSRLPRWKLEKADWQFFRELTSSVSSVADFGSSDEAVTYFTDMLHSAALNFIPRNFGYFPKRPVPWWSPVYTTAVRKKRAAFSRLRRNRGDPTLLEDLRRARARARRVLNEARRASWKAYVSSINTKTPLTQVFRRVRKKAGKFSPSTQSVLKVDGIKIMDGLTVANTMATGIL</sequence>
<dbReference type="PANTHER" id="PTHR33273">
    <property type="entry name" value="DOMAIN-CONTAINING PROTEIN, PUTATIVE-RELATED"/>
    <property type="match status" value="1"/>
</dbReference>
<dbReference type="InterPro" id="IPR005135">
    <property type="entry name" value="Endo/exonuclease/phosphatase"/>
</dbReference>
<evidence type="ECO:0000313" key="2">
    <source>
        <dbReference type="EMBL" id="KAK3891822.1"/>
    </source>
</evidence>
<dbReference type="EMBL" id="JAWQEG010000302">
    <property type="protein sequence ID" value="KAK3891822.1"/>
    <property type="molecule type" value="Genomic_DNA"/>
</dbReference>
<proteinExistence type="predicted"/>
<keyword evidence="3" id="KW-1185">Reference proteome</keyword>
<gene>
    <name evidence="2" type="ORF">Pcinc_004292</name>
</gene>